<evidence type="ECO:0000313" key="1">
    <source>
        <dbReference type="EMBL" id="KAI3807574.1"/>
    </source>
</evidence>
<name>A0ACB9II35_9ASTR</name>
<accession>A0ACB9II35</accession>
<dbReference type="Proteomes" id="UP001056120">
    <property type="component" value="Linkage Group LG08"/>
</dbReference>
<gene>
    <name evidence="1" type="ORF">L1987_23504</name>
</gene>
<keyword evidence="2" id="KW-1185">Reference proteome</keyword>
<organism evidence="1 2">
    <name type="scientific">Smallanthus sonchifolius</name>
    <dbReference type="NCBI Taxonomy" id="185202"/>
    <lineage>
        <taxon>Eukaryota</taxon>
        <taxon>Viridiplantae</taxon>
        <taxon>Streptophyta</taxon>
        <taxon>Embryophyta</taxon>
        <taxon>Tracheophyta</taxon>
        <taxon>Spermatophyta</taxon>
        <taxon>Magnoliopsida</taxon>
        <taxon>eudicotyledons</taxon>
        <taxon>Gunneridae</taxon>
        <taxon>Pentapetalae</taxon>
        <taxon>asterids</taxon>
        <taxon>campanulids</taxon>
        <taxon>Asterales</taxon>
        <taxon>Asteraceae</taxon>
        <taxon>Asteroideae</taxon>
        <taxon>Heliantheae alliance</taxon>
        <taxon>Millerieae</taxon>
        <taxon>Smallanthus</taxon>
    </lineage>
</organism>
<reference evidence="1 2" key="2">
    <citation type="journal article" date="2022" name="Mol. Ecol. Resour.">
        <title>The genomes of chicory, endive, great burdock and yacon provide insights into Asteraceae paleo-polyploidization history and plant inulin production.</title>
        <authorList>
            <person name="Fan W."/>
            <person name="Wang S."/>
            <person name="Wang H."/>
            <person name="Wang A."/>
            <person name="Jiang F."/>
            <person name="Liu H."/>
            <person name="Zhao H."/>
            <person name="Xu D."/>
            <person name="Zhang Y."/>
        </authorList>
    </citation>
    <scope>NUCLEOTIDE SEQUENCE [LARGE SCALE GENOMIC DNA]</scope>
    <source>
        <strain evidence="2">cv. Yunnan</strain>
        <tissue evidence="1">Leaves</tissue>
    </source>
</reference>
<protein>
    <submittedName>
        <fullName evidence="1">Uncharacterized protein</fullName>
    </submittedName>
</protein>
<sequence length="78" mass="7972">MPVVAAVPEDGALVGVWMVLTATGGGDCGETTIEEANQTAARSSGGVRAPTDPSMRWWWLSVTETTAASTVGAPPVEI</sequence>
<dbReference type="EMBL" id="CM042025">
    <property type="protein sequence ID" value="KAI3807574.1"/>
    <property type="molecule type" value="Genomic_DNA"/>
</dbReference>
<comment type="caution">
    <text evidence="1">The sequence shown here is derived from an EMBL/GenBank/DDBJ whole genome shotgun (WGS) entry which is preliminary data.</text>
</comment>
<reference evidence="2" key="1">
    <citation type="journal article" date="2022" name="Mol. Ecol. Resour.">
        <title>The genomes of chicory, endive, great burdock and yacon provide insights into Asteraceae palaeo-polyploidization history and plant inulin production.</title>
        <authorList>
            <person name="Fan W."/>
            <person name="Wang S."/>
            <person name="Wang H."/>
            <person name="Wang A."/>
            <person name="Jiang F."/>
            <person name="Liu H."/>
            <person name="Zhao H."/>
            <person name="Xu D."/>
            <person name="Zhang Y."/>
        </authorList>
    </citation>
    <scope>NUCLEOTIDE SEQUENCE [LARGE SCALE GENOMIC DNA]</scope>
    <source>
        <strain evidence="2">cv. Yunnan</strain>
    </source>
</reference>
<evidence type="ECO:0000313" key="2">
    <source>
        <dbReference type="Proteomes" id="UP001056120"/>
    </source>
</evidence>
<proteinExistence type="predicted"/>